<feature type="transmembrane region" description="Helical" evidence="6">
    <location>
        <begin position="162"/>
        <end position="188"/>
    </location>
</feature>
<dbReference type="Proteomes" id="UP001157910">
    <property type="component" value="Unassembled WGS sequence"/>
</dbReference>
<dbReference type="RefSeq" id="WP_283405069.1">
    <property type="nucleotide sequence ID" value="NZ_FXUI01000001.1"/>
</dbReference>
<dbReference type="EMBL" id="FXUI01000001">
    <property type="protein sequence ID" value="SMP54286.1"/>
    <property type="molecule type" value="Genomic_DNA"/>
</dbReference>
<dbReference type="Pfam" id="PF09678">
    <property type="entry name" value="Caa3_CtaG"/>
    <property type="match status" value="1"/>
</dbReference>
<reference evidence="7 8" key="1">
    <citation type="submission" date="2017-05" db="EMBL/GenBank/DDBJ databases">
        <authorList>
            <person name="Varghese N."/>
            <person name="Submissions S."/>
        </authorList>
    </citation>
    <scope>NUCLEOTIDE SEQUENCE [LARGE SCALE GENOMIC DNA]</scope>
    <source>
        <strain evidence="7 8">SM16</strain>
    </source>
</reference>
<feature type="transmembrane region" description="Helical" evidence="6">
    <location>
        <begin position="59"/>
        <end position="78"/>
    </location>
</feature>
<evidence type="ECO:0000256" key="2">
    <source>
        <dbReference type="ARBA" id="ARBA00022475"/>
    </source>
</evidence>
<keyword evidence="2" id="KW-1003">Cell membrane</keyword>
<gene>
    <name evidence="7" type="ORF">SAMN06296065_101537</name>
</gene>
<protein>
    <submittedName>
        <fullName evidence="7">Membrane protein</fullName>
    </submittedName>
</protein>
<name>A0ABY1Q1N0_9SPHN</name>
<evidence type="ECO:0000256" key="3">
    <source>
        <dbReference type="ARBA" id="ARBA00022692"/>
    </source>
</evidence>
<evidence type="ECO:0000256" key="1">
    <source>
        <dbReference type="ARBA" id="ARBA00004651"/>
    </source>
</evidence>
<evidence type="ECO:0000256" key="6">
    <source>
        <dbReference type="SAM" id="Phobius"/>
    </source>
</evidence>
<keyword evidence="4 6" id="KW-1133">Transmembrane helix</keyword>
<comment type="caution">
    <text evidence="7">The sequence shown here is derived from an EMBL/GenBank/DDBJ whole genome shotgun (WGS) entry which is preliminary data.</text>
</comment>
<keyword evidence="8" id="KW-1185">Reference proteome</keyword>
<feature type="transmembrane region" description="Helical" evidence="6">
    <location>
        <begin position="84"/>
        <end position="108"/>
    </location>
</feature>
<feature type="transmembrane region" description="Helical" evidence="6">
    <location>
        <begin position="120"/>
        <end position="142"/>
    </location>
</feature>
<dbReference type="InterPro" id="IPR019108">
    <property type="entry name" value="Caa3_assmbl_CtaG-rel"/>
</dbReference>
<evidence type="ECO:0000256" key="4">
    <source>
        <dbReference type="ARBA" id="ARBA00022989"/>
    </source>
</evidence>
<evidence type="ECO:0000313" key="8">
    <source>
        <dbReference type="Proteomes" id="UP001157910"/>
    </source>
</evidence>
<evidence type="ECO:0000256" key="5">
    <source>
        <dbReference type="ARBA" id="ARBA00023136"/>
    </source>
</evidence>
<evidence type="ECO:0000313" key="7">
    <source>
        <dbReference type="EMBL" id="SMP54286.1"/>
    </source>
</evidence>
<organism evidence="7 8">
    <name type="scientific">Novosphingobium panipatense</name>
    <dbReference type="NCBI Taxonomy" id="428991"/>
    <lineage>
        <taxon>Bacteria</taxon>
        <taxon>Pseudomonadati</taxon>
        <taxon>Pseudomonadota</taxon>
        <taxon>Alphaproteobacteria</taxon>
        <taxon>Sphingomonadales</taxon>
        <taxon>Sphingomonadaceae</taxon>
        <taxon>Novosphingobium</taxon>
    </lineage>
</organism>
<accession>A0ABY1Q1N0</accession>
<keyword evidence="3 6" id="KW-0812">Transmembrane</keyword>
<comment type="subcellular location">
    <subcellularLocation>
        <location evidence="1">Cell membrane</location>
        <topology evidence="1">Multi-pass membrane protein</topology>
    </subcellularLocation>
</comment>
<proteinExistence type="predicted"/>
<feature type="transmembrane region" description="Helical" evidence="6">
    <location>
        <begin position="28"/>
        <end position="47"/>
    </location>
</feature>
<sequence length="196" mass="20278">MKRAALLAGLVLLPIGWGLSGIGMTGHMAGHMIAVAVSAPLLAYGLSGSSMDPAHRWPLLASPMTAMLLELVIVWTWHLPALRAAAHGSILVTGFEHACFLAAGLFLWTAAIHAPNRASGIGALLLTSMHMTLLGVLIGLAPRPLYGGMHHAPGLDYLSDQQLGGVVMLIVGGVSYLAGGLVLLGALLKEDRSEAA</sequence>
<keyword evidence="5 6" id="KW-0472">Membrane</keyword>